<dbReference type="GO" id="GO:0004181">
    <property type="term" value="F:metallocarboxypeptidase activity"/>
    <property type="evidence" value="ECO:0007669"/>
    <property type="project" value="InterPro"/>
</dbReference>
<dbReference type="GO" id="GO:0006508">
    <property type="term" value="P:proteolysis"/>
    <property type="evidence" value="ECO:0007669"/>
    <property type="project" value="UniProtKB-KW"/>
</dbReference>
<evidence type="ECO:0000256" key="2">
    <source>
        <dbReference type="ARBA" id="ARBA00005988"/>
    </source>
</evidence>
<organism evidence="13">
    <name type="scientific">Entomophthora planchoniana</name>
    <dbReference type="NCBI Taxonomy" id="177370"/>
    <lineage>
        <taxon>Eukaryota</taxon>
        <taxon>Fungi</taxon>
        <taxon>Fungi incertae sedis</taxon>
        <taxon>Zoopagomycota</taxon>
        <taxon>Entomophthoromycotina</taxon>
        <taxon>Entomophthoromycetes</taxon>
        <taxon>Entomophthorales</taxon>
        <taxon>Entomophthoraceae</taxon>
        <taxon>Entomophthora</taxon>
    </lineage>
</organism>
<gene>
    <name evidence="13" type="primary">MEP1</name>
</gene>
<evidence type="ECO:0000256" key="5">
    <source>
        <dbReference type="ARBA" id="ARBA00022723"/>
    </source>
</evidence>
<dbReference type="AlphaFoldDB" id="E2EYY2"/>
<dbReference type="Pfam" id="PF00246">
    <property type="entry name" value="Peptidase_M14"/>
    <property type="match status" value="1"/>
</dbReference>
<evidence type="ECO:0000256" key="11">
    <source>
        <dbReference type="SAM" id="SignalP"/>
    </source>
</evidence>
<dbReference type="GO" id="GO:0008270">
    <property type="term" value="F:zinc ion binding"/>
    <property type="evidence" value="ECO:0007669"/>
    <property type="project" value="InterPro"/>
</dbReference>
<comment type="similarity">
    <text evidence="2 10">Belongs to the peptidase M14 family.</text>
</comment>
<keyword evidence="7" id="KW-0378">Hydrolase</keyword>
<dbReference type="InterPro" id="IPR057246">
    <property type="entry name" value="CARBOXYPEPT_ZN_1"/>
</dbReference>
<accession>E2EYY2</accession>
<protein>
    <submittedName>
        <fullName evidence="13">Putative carboxypeptidase</fullName>
    </submittedName>
</protein>
<evidence type="ECO:0000313" key="13">
    <source>
        <dbReference type="EMBL" id="ADK37837.1"/>
    </source>
</evidence>
<keyword evidence="9" id="KW-0482">Metalloprotease</keyword>
<keyword evidence="5" id="KW-0479">Metal-binding</keyword>
<dbReference type="EMBL" id="HM001222">
    <property type="protein sequence ID" value="ADK37837.1"/>
    <property type="molecule type" value="mRNA"/>
</dbReference>
<dbReference type="Gene3D" id="3.40.630.10">
    <property type="entry name" value="Zn peptidases"/>
    <property type="match status" value="1"/>
</dbReference>
<name>E2EYY2_9FUNG</name>
<comment type="cofactor">
    <cofactor evidence="1">
        <name>Zn(2+)</name>
        <dbReference type="ChEBI" id="CHEBI:29105"/>
    </cofactor>
</comment>
<dbReference type="SMART" id="SM00631">
    <property type="entry name" value="Zn_pept"/>
    <property type="match status" value="1"/>
</dbReference>
<keyword evidence="8" id="KW-0862">Zinc</keyword>
<evidence type="ECO:0000256" key="10">
    <source>
        <dbReference type="PROSITE-ProRule" id="PRU01379"/>
    </source>
</evidence>
<reference evidence="13" key="1">
    <citation type="journal article" date="2011" name="Fungal Genet. Biol.">
        <title>Secretome of fungus-infected aphids documents high pathogen activity and weak host response.</title>
        <authorList>
            <person name="Grell M.N."/>
            <person name="Jensen A.B."/>
            <person name="Olsen P.B."/>
            <person name="Eilenberg J."/>
            <person name="Lange L."/>
        </authorList>
    </citation>
    <scope>NUCLEOTIDE SEQUENCE</scope>
</reference>
<dbReference type="FunFam" id="3.40.630.10:FF:000084">
    <property type="entry name" value="Carboxypeptidase B2"/>
    <property type="match status" value="1"/>
</dbReference>
<feature type="signal peptide" evidence="11">
    <location>
        <begin position="1"/>
        <end position="15"/>
    </location>
</feature>
<keyword evidence="4" id="KW-0645">Protease</keyword>
<sequence length="415" mass="46906">MQLLFITGLLGVGFASYENQKLLECHVLNKEQAKAFINLDVWSFNTEAKNLTIRTVDNSELRLVQSKARCSVLEQDLSRVIDDRPLFQPTLKKAPSYRTADQFFNNFQSYTTIRDYLKTRAAAHANIATFIPSIGKTHEGRDIFAFKISTPISKSPKKAIWVNGGLHAREWIAPTASVYLIHKLLTEANTSYVQNLLNVFDFHFTPLANPDGYEYSRTPGNRLWRKNRRQISGSVYGVDLNRNWDEHWGVIGSSTNPRTETYQGPGANSEPEVRALAKYALSISNRYGGIDVHSYGQYILRNWGWTEKLSQNEKVLEPLGKLIQSAFKTKGYSYTTQTSADLYPASGALDDWMAAKAGLVSFTFELCPTQFDNNGFQLPPSQIVNCAEGFYAGFLTYAKYLAEHYDIPYNPPIAR</sequence>
<evidence type="ECO:0000256" key="4">
    <source>
        <dbReference type="ARBA" id="ARBA00022670"/>
    </source>
</evidence>
<evidence type="ECO:0000256" key="6">
    <source>
        <dbReference type="ARBA" id="ARBA00022729"/>
    </source>
</evidence>
<dbReference type="GO" id="GO:0005615">
    <property type="term" value="C:extracellular space"/>
    <property type="evidence" value="ECO:0007669"/>
    <property type="project" value="TreeGrafter"/>
</dbReference>
<dbReference type="PANTHER" id="PTHR11705">
    <property type="entry name" value="PROTEASE FAMILY M14 CARBOXYPEPTIDASE A,B"/>
    <property type="match status" value="1"/>
</dbReference>
<feature type="active site" description="Proton donor/acceptor" evidence="10">
    <location>
        <position position="365"/>
    </location>
</feature>
<dbReference type="SUPFAM" id="SSF53187">
    <property type="entry name" value="Zn-dependent exopeptidases"/>
    <property type="match status" value="1"/>
</dbReference>
<dbReference type="PROSITE" id="PS00132">
    <property type="entry name" value="CARBOXYPEPT_ZN_1"/>
    <property type="match status" value="1"/>
</dbReference>
<dbReference type="CDD" id="cd03860">
    <property type="entry name" value="M14_CP_A-B_like"/>
    <property type="match status" value="1"/>
</dbReference>
<evidence type="ECO:0000256" key="1">
    <source>
        <dbReference type="ARBA" id="ARBA00001947"/>
    </source>
</evidence>
<evidence type="ECO:0000256" key="3">
    <source>
        <dbReference type="ARBA" id="ARBA00022645"/>
    </source>
</evidence>
<evidence type="ECO:0000259" key="12">
    <source>
        <dbReference type="PROSITE" id="PS52035"/>
    </source>
</evidence>
<dbReference type="PRINTS" id="PR00765">
    <property type="entry name" value="CRBOXYPTASEA"/>
</dbReference>
<dbReference type="PANTHER" id="PTHR11705:SF143">
    <property type="entry name" value="SLL0236 PROTEIN"/>
    <property type="match status" value="1"/>
</dbReference>
<dbReference type="InterPro" id="IPR000834">
    <property type="entry name" value="Peptidase_M14"/>
</dbReference>
<evidence type="ECO:0000256" key="9">
    <source>
        <dbReference type="ARBA" id="ARBA00023049"/>
    </source>
</evidence>
<feature type="chain" id="PRO_5013379564" evidence="11">
    <location>
        <begin position="16"/>
        <end position="415"/>
    </location>
</feature>
<evidence type="ECO:0000256" key="7">
    <source>
        <dbReference type="ARBA" id="ARBA00022801"/>
    </source>
</evidence>
<dbReference type="PROSITE" id="PS52035">
    <property type="entry name" value="PEPTIDASE_M14"/>
    <property type="match status" value="1"/>
</dbReference>
<feature type="domain" description="Peptidase M14" evidence="12">
    <location>
        <begin position="106"/>
        <end position="401"/>
    </location>
</feature>
<proteinExistence type="evidence at transcript level"/>
<keyword evidence="6 11" id="KW-0732">Signal</keyword>
<keyword evidence="3 13" id="KW-0121">Carboxypeptidase</keyword>
<evidence type="ECO:0000256" key="8">
    <source>
        <dbReference type="ARBA" id="ARBA00022833"/>
    </source>
</evidence>